<dbReference type="GO" id="GO:0005135">
    <property type="term" value="F:interleukin-3 receptor binding"/>
    <property type="evidence" value="ECO:0007669"/>
    <property type="project" value="InterPro"/>
</dbReference>
<comment type="similarity">
    <text evidence="4">Belongs to the IL-3 family.</text>
</comment>
<dbReference type="FunFam" id="1.20.1250.10:FF:000067">
    <property type="entry name" value="Interleukin-3"/>
    <property type="match status" value="1"/>
</dbReference>
<dbReference type="GO" id="GO:0008083">
    <property type="term" value="F:growth factor activity"/>
    <property type="evidence" value="ECO:0007669"/>
    <property type="project" value="UniProtKB-KW"/>
</dbReference>
<evidence type="ECO:0000313" key="17">
    <source>
        <dbReference type="Proteomes" id="UP000326062"/>
    </source>
</evidence>
<name>A0A5J5N245_MUNRE</name>
<dbReference type="GO" id="GO:0005125">
    <property type="term" value="F:cytokine activity"/>
    <property type="evidence" value="ECO:0007669"/>
    <property type="project" value="UniProtKB-KW"/>
</dbReference>
<evidence type="ECO:0000256" key="14">
    <source>
        <dbReference type="ARBA" id="ARBA00033034"/>
    </source>
</evidence>
<evidence type="ECO:0000256" key="4">
    <source>
        <dbReference type="ARBA" id="ARBA00008547"/>
    </source>
</evidence>
<dbReference type="EMBL" id="VCEB01000001">
    <property type="protein sequence ID" value="KAB0386536.1"/>
    <property type="molecule type" value="Genomic_DNA"/>
</dbReference>
<evidence type="ECO:0000256" key="1">
    <source>
        <dbReference type="ARBA" id="ARBA00002346"/>
    </source>
</evidence>
<dbReference type="PANTHER" id="PTHR48489:SF1">
    <property type="entry name" value="INTERLEUKIN-3"/>
    <property type="match status" value="1"/>
</dbReference>
<evidence type="ECO:0000256" key="6">
    <source>
        <dbReference type="ARBA" id="ARBA00019466"/>
    </source>
</evidence>
<dbReference type="Gene3D" id="1.20.1250.10">
    <property type="match status" value="1"/>
</dbReference>
<comment type="subcellular location">
    <subcellularLocation>
        <location evidence="3">Secreted</location>
    </subcellularLocation>
</comment>
<protein>
    <recommendedName>
        <fullName evidence="6">Interleukin-3</fullName>
    </recommendedName>
    <alternativeName>
        <fullName evidence="12">Hematopoietic growth factor</fullName>
    </alternativeName>
    <alternativeName>
        <fullName evidence="11">Mast cell growth factor</fullName>
    </alternativeName>
    <alternativeName>
        <fullName evidence="14">Multipotential colony-stimulating factor</fullName>
    </alternativeName>
    <alternativeName>
        <fullName evidence="13">P-cell-stimulating factor</fullName>
    </alternativeName>
</protein>
<reference evidence="16 17" key="1">
    <citation type="submission" date="2019-06" db="EMBL/GenBank/DDBJ databases">
        <title>Discovery of a novel chromosome fission-fusion reversal in muntjac.</title>
        <authorList>
            <person name="Mudd A.B."/>
            <person name="Bredeson J.V."/>
            <person name="Baum R."/>
            <person name="Hockemeyer D."/>
            <person name="Rokhsar D.S."/>
        </authorList>
    </citation>
    <scope>NUCLEOTIDE SEQUENCE [LARGE SCALE GENOMIC DNA]</scope>
    <source>
        <strain evidence="16">UCam_UCB_Mr</strain>
        <tissue evidence="16">Fibroblast cell line</tissue>
    </source>
</reference>
<evidence type="ECO:0000256" key="9">
    <source>
        <dbReference type="ARBA" id="ARBA00022729"/>
    </source>
</evidence>
<evidence type="ECO:0000256" key="13">
    <source>
        <dbReference type="ARBA" id="ARBA00032468"/>
    </source>
</evidence>
<dbReference type="Proteomes" id="UP000326062">
    <property type="component" value="Chromosome 1"/>
</dbReference>
<comment type="function">
    <text evidence="1">This CSF induces granulocytes, macrophages, mast cells, stem cells, erythroid cells, eosinophils and megakaryocytes.</text>
</comment>
<keyword evidence="9 15" id="KW-0732">Signal</keyword>
<evidence type="ECO:0000256" key="15">
    <source>
        <dbReference type="SAM" id="SignalP"/>
    </source>
</evidence>
<feature type="chain" id="PRO_5023893991" description="Interleukin-3" evidence="15">
    <location>
        <begin position="24"/>
        <end position="144"/>
    </location>
</feature>
<evidence type="ECO:0000256" key="5">
    <source>
        <dbReference type="ARBA" id="ARBA00011245"/>
    </source>
</evidence>
<dbReference type="SUPFAM" id="SSF47266">
    <property type="entry name" value="4-helical cytokines"/>
    <property type="match status" value="1"/>
</dbReference>
<accession>A0A5J5N245</accession>
<comment type="function">
    <text evidence="2">Granulocyte/macrophage colony-stimulating factors are cytokines that act in hematopoiesis by controlling the production, differentiation, and function of 2 related white cell populations of the blood, the granulocytes and the monocytes-macrophages.</text>
</comment>
<evidence type="ECO:0000256" key="11">
    <source>
        <dbReference type="ARBA" id="ARBA00030364"/>
    </source>
</evidence>
<evidence type="ECO:0000256" key="8">
    <source>
        <dbReference type="ARBA" id="ARBA00022525"/>
    </source>
</evidence>
<dbReference type="InterPro" id="IPR009079">
    <property type="entry name" value="4_helix_cytokine-like_core"/>
</dbReference>
<dbReference type="AlphaFoldDB" id="A0A5J5N245"/>
<keyword evidence="8" id="KW-0964">Secreted</keyword>
<comment type="caution">
    <text evidence="16">The sequence shown here is derived from an EMBL/GenBank/DDBJ whole genome shotgun (WGS) entry which is preliminary data.</text>
</comment>
<keyword evidence="7" id="KW-0202">Cytokine</keyword>
<evidence type="ECO:0000256" key="10">
    <source>
        <dbReference type="ARBA" id="ARBA00023030"/>
    </source>
</evidence>
<evidence type="ECO:0000256" key="12">
    <source>
        <dbReference type="ARBA" id="ARBA00031944"/>
    </source>
</evidence>
<keyword evidence="17" id="KW-1185">Reference proteome</keyword>
<gene>
    <name evidence="16" type="ORF">FD755_001492</name>
</gene>
<evidence type="ECO:0000313" key="16">
    <source>
        <dbReference type="EMBL" id="KAB0386536.1"/>
    </source>
</evidence>
<evidence type="ECO:0000256" key="2">
    <source>
        <dbReference type="ARBA" id="ARBA00003597"/>
    </source>
</evidence>
<proteinExistence type="inferred from homology"/>
<evidence type="ECO:0000256" key="3">
    <source>
        <dbReference type="ARBA" id="ARBA00004613"/>
    </source>
</evidence>
<dbReference type="InterPro" id="IPR002183">
    <property type="entry name" value="IL-3"/>
</dbReference>
<comment type="subunit">
    <text evidence="5">Monomer.</text>
</comment>
<evidence type="ECO:0000256" key="7">
    <source>
        <dbReference type="ARBA" id="ARBA00022514"/>
    </source>
</evidence>
<organism evidence="16 17">
    <name type="scientific">Muntiacus reevesi</name>
    <name type="common">Reeves' muntjac</name>
    <name type="synonym">Cervus reevesi</name>
    <dbReference type="NCBI Taxonomy" id="9886"/>
    <lineage>
        <taxon>Eukaryota</taxon>
        <taxon>Metazoa</taxon>
        <taxon>Chordata</taxon>
        <taxon>Craniata</taxon>
        <taxon>Vertebrata</taxon>
        <taxon>Euteleostomi</taxon>
        <taxon>Mammalia</taxon>
        <taxon>Eutheria</taxon>
        <taxon>Laurasiatheria</taxon>
        <taxon>Artiodactyla</taxon>
        <taxon>Ruminantia</taxon>
        <taxon>Pecora</taxon>
        <taxon>Cervidae</taxon>
        <taxon>Muntiacinae</taxon>
        <taxon>Muntiacus</taxon>
    </lineage>
</organism>
<dbReference type="Pfam" id="PF02059">
    <property type="entry name" value="IL3"/>
    <property type="match status" value="1"/>
</dbReference>
<feature type="signal peptide" evidence="15">
    <location>
        <begin position="1"/>
        <end position="23"/>
    </location>
</feature>
<dbReference type="GO" id="GO:0005615">
    <property type="term" value="C:extracellular space"/>
    <property type="evidence" value="ECO:0007669"/>
    <property type="project" value="UniProtKB-KW"/>
</dbReference>
<sequence>MSSLSILHLLLLLLALHAPQAKGLPVTTSRSRYSVLMKEIMNDLEKITTTPTDSLSSDEKNFLTKESLLQKNLKVFMTFATDTFGNDSKIMKNLKEFQPVLPTATSTENPIFIEKNKLGDFRMKLEEYLANIRNYLKSKKLWFP</sequence>
<dbReference type="PANTHER" id="PTHR48489">
    <property type="entry name" value="INTERLEUKIN-3"/>
    <property type="match status" value="1"/>
</dbReference>
<keyword evidence="10" id="KW-0339">Growth factor</keyword>
<dbReference type="GO" id="GO:0006955">
    <property type="term" value="P:immune response"/>
    <property type="evidence" value="ECO:0007669"/>
    <property type="project" value="InterPro"/>
</dbReference>
<dbReference type="PRINTS" id="PR00430">
    <property type="entry name" value="INTERLEUKIN3"/>
</dbReference>